<dbReference type="AlphaFoldDB" id="A0A485LJL7"/>
<keyword evidence="4" id="KW-1185">Reference proteome</keyword>
<feature type="region of interest" description="Disordered" evidence="1">
    <location>
        <begin position="259"/>
        <end position="285"/>
    </location>
</feature>
<dbReference type="EMBL" id="VJMH01007012">
    <property type="protein sequence ID" value="KAF0686258.1"/>
    <property type="molecule type" value="Genomic_DNA"/>
</dbReference>
<reference evidence="2" key="2">
    <citation type="submission" date="2019-06" db="EMBL/GenBank/DDBJ databases">
        <title>Genomics analysis of Aphanomyces spp. identifies a new class of oomycete effector associated with host adaptation.</title>
        <authorList>
            <person name="Gaulin E."/>
        </authorList>
    </citation>
    <scope>NUCLEOTIDE SEQUENCE</scope>
    <source>
        <strain evidence="2">CBS 578.67</strain>
    </source>
</reference>
<evidence type="ECO:0000256" key="1">
    <source>
        <dbReference type="SAM" id="MobiDB-lite"/>
    </source>
</evidence>
<feature type="compositionally biased region" description="Low complexity" evidence="1">
    <location>
        <begin position="266"/>
        <end position="283"/>
    </location>
</feature>
<sequence>MSGEVVRVYGGAKPDPLEKGPAKRVTHMVDNVGGTIASSKKRASWKFTLGDSDTVHEVILFHSVMSAKKVVSYDGKEQYHHAVITPGDWTLTLMLDNNTPVEVRINEYETPDIPKYDLLINRVAYRKMDVYRRNKKTGSAGHDEGYHQSHWGPGGVESSAPVAPAPGALVREKSGKRAAKDPEINLIDTSMPEVTVPVNTLVFDPLVTTPPLPVQHSGAKSPVNLNAFFPNGQPQNYDPFAAAMQPPPCQAQAFVLPDHLQHHHQQQQQQQQQYQPQQYQQQPTNGYGGFMQMPPPQQIPRQGMVVPGQYVTPPTPNPVYPPSYNPQANLNISNMMNPMQVANGYPTKKANTPDININPFAGMR</sequence>
<evidence type="ECO:0000313" key="3">
    <source>
        <dbReference type="EMBL" id="VFT98631.1"/>
    </source>
</evidence>
<gene>
    <name evidence="3" type="primary">Aste57867_21963</name>
    <name evidence="2" type="ORF">As57867_021894</name>
    <name evidence="3" type="ORF">ASTE57867_21963</name>
</gene>
<evidence type="ECO:0000313" key="2">
    <source>
        <dbReference type="EMBL" id="KAF0686258.1"/>
    </source>
</evidence>
<dbReference type="EMBL" id="CAADRA010007038">
    <property type="protein sequence ID" value="VFT98631.1"/>
    <property type="molecule type" value="Genomic_DNA"/>
</dbReference>
<accession>A0A485LJL7</accession>
<dbReference type="Proteomes" id="UP000332933">
    <property type="component" value="Unassembled WGS sequence"/>
</dbReference>
<dbReference type="OrthoDB" id="72550at2759"/>
<evidence type="ECO:0000313" key="4">
    <source>
        <dbReference type="Proteomes" id="UP000332933"/>
    </source>
</evidence>
<name>A0A485LJL7_9STRA</name>
<feature type="region of interest" description="Disordered" evidence="1">
    <location>
        <begin position="1"/>
        <end position="21"/>
    </location>
</feature>
<proteinExistence type="predicted"/>
<feature type="region of interest" description="Disordered" evidence="1">
    <location>
        <begin position="136"/>
        <end position="163"/>
    </location>
</feature>
<protein>
    <submittedName>
        <fullName evidence="3">Aste57867_21963 protein</fullName>
    </submittedName>
</protein>
<reference evidence="3 4" key="1">
    <citation type="submission" date="2019-03" db="EMBL/GenBank/DDBJ databases">
        <authorList>
            <person name="Gaulin E."/>
            <person name="Dumas B."/>
        </authorList>
    </citation>
    <scope>NUCLEOTIDE SEQUENCE [LARGE SCALE GENOMIC DNA]</scope>
    <source>
        <strain evidence="3">CBS 568.67</strain>
    </source>
</reference>
<organism evidence="3 4">
    <name type="scientific">Aphanomyces stellatus</name>
    <dbReference type="NCBI Taxonomy" id="120398"/>
    <lineage>
        <taxon>Eukaryota</taxon>
        <taxon>Sar</taxon>
        <taxon>Stramenopiles</taxon>
        <taxon>Oomycota</taxon>
        <taxon>Saprolegniomycetes</taxon>
        <taxon>Saprolegniales</taxon>
        <taxon>Verrucalvaceae</taxon>
        <taxon>Aphanomyces</taxon>
    </lineage>
</organism>